<dbReference type="Pfam" id="PF06722">
    <property type="entry name" value="EryCIII-like_C"/>
    <property type="match status" value="1"/>
</dbReference>
<dbReference type="InterPro" id="IPR010610">
    <property type="entry name" value="EryCIII-like_C"/>
</dbReference>
<keyword evidence="2" id="KW-0328">Glycosyltransferase</keyword>
<dbReference type="Gene3D" id="3.40.50.2000">
    <property type="entry name" value="Glycogen Phosphorylase B"/>
    <property type="match status" value="2"/>
</dbReference>
<dbReference type="RefSeq" id="WP_102925311.1">
    <property type="nucleotide sequence ID" value="NZ_LJSN01000003.1"/>
</dbReference>
<accession>A0A2N8P9K7</accession>
<dbReference type="GO" id="GO:0017000">
    <property type="term" value="P:antibiotic biosynthetic process"/>
    <property type="evidence" value="ECO:0007669"/>
    <property type="project" value="UniProtKB-ARBA"/>
</dbReference>
<keyword evidence="7" id="KW-1185">Reference proteome</keyword>
<protein>
    <submittedName>
        <fullName evidence="6">Glycosyl transferase</fullName>
    </submittedName>
</protein>
<dbReference type="EMBL" id="LJSN01000003">
    <property type="protein sequence ID" value="PNE37717.1"/>
    <property type="molecule type" value="Genomic_DNA"/>
</dbReference>
<dbReference type="SUPFAM" id="SSF53756">
    <property type="entry name" value="UDP-Glycosyltransferase/glycogen phosphorylase"/>
    <property type="match status" value="1"/>
</dbReference>
<feature type="domain" description="Erythromycin biosynthesis protein CIII-like N-terminal" evidence="5">
    <location>
        <begin position="22"/>
        <end position="64"/>
    </location>
</feature>
<dbReference type="CDD" id="cd03784">
    <property type="entry name" value="GT1_Gtf-like"/>
    <property type="match status" value="1"/>
</dbReference>
<feature type="domain" description="Erythromycin biosynthesis protein CIII-like C-terminal" evidence="4">
    <location>
        <begin position="254"/>
        <end position="387"/>
    </location>
</feature>
<dbReference type="InterPro" id="IPR002213">
    <property type="entry name" value="UDP_glucos_trans"/>
</dbReference>
<dbReference type="GO" id="GO:0016758">
    <property type="term" value="F:hexosyltransferase activity"/>
    <property type="evidence" value="ECO:0007669"/>
    <property type="project" value="UniProtKB-ARBA"/>
</dbReference>
<dbReference type="GO" id="GO:0008194">
    <property type="term" value="F:UDP-glycosyltransferase activity"/>
    <property type="evidence" value="ECO:0007669"/>
    <property type="project" value="InterPro"/>
</dbReference>
<dbReference type="InterPro" id="IPR048284">
    <property type="entry name" value="EryCIII-like_N"/>
</dbReference>
<evidence type="ECO:0000256" key="3">
    <source>
        <dbReference type="ARBA" id="ARBA00022679"/>
    </source>
</evidence>
<comment type="similarity">
    <text evidence="1">Belongs to the glycosyltransferase 28 family.</text>
</comment>
<feature type="domain" description="Erythromycin biosynthesis protein CIII-like N-terminal" evidence="5">
    <location>
        <begin position="98"/>
        <end position="228"/>
    </location>
</feature>
<organism evidence="6 7">
    <name type="scientific">Streptomyces noursei</name>
    <name type="common">Streptomyces albulus</name>
    <dbReference type="NCBI Taxonomy" id="1971"/>
    <lineage>
        <taxon>Bacteria</taxon>
        <taxon>Bacillati</taxon>
        <taxon>Actinomycetota</taxon>
        <taxon>Actinomycetes</taxon>
        <taxon>Kitasatosporales</taxon>
        <taxon>Streptomycetaceae</taxon>
        <taxon>Streptomyces</taxon>
    </lineage>
</organism>
<sequence>MRVLLITSPSATHFLPMVPLAWALRAAGHDVLVAGQPDVLDTVAGAGLNAVPTGRRAGIDDAMRELLFRPGLRPFACVGRWTPEMLAAFPPVWQRHSADVLPRYLELARAHRPDLIVCDVMEFNAPVVGAHVGIPVVRHRYGVDPLLDGVGPAARTALRSLHEELGLAELPEPTAVIDPCPADLQLPGIAPGLPMRYVPYNGNGVLPDWLRAERRAGAPPRRVLVSLGSHTLALNGVPLLRGILAAAGDGSSGVEVLATVPEAYRAELGPVPDTVRLIDPLPLHLIAGDCAAVVHHGGAGTGMTVAGLGIPQLVLPQFADTFAFAERLAAVGAGVAVDTVEQQNDPQFLRKALQTLLGEPSYGHAAERLRHTMEAMPPPTALVPELARIAAGAGA</sequence>
<evidence type="ECO:0000259" key="5">
    <source>
        <dbReference type="Pfam" id="PF21036"/>
    </source>
</evidence>
<dbReference type="Proteomes" id="UP000236047">
    <property type="component" value="Unassembled WGS sequence"/>
</dbReference>
<dbReference type="InterPro" id="IPR050426">
    <property type="entry name" value="Glycosyltransferase_28"/>
</dbReference>
<dbReference type="PANTHER" id="PTHR48050">
    <property type="entry name" value="STEROL 3-BETA-GLUCOSYLTRANSFERASE"/>
    <property type="match status" value="1"/>
</dbReference>
<evidence type="ECO:0000259" key="4">
    <source>
        <dbReference type="Pfam" id="PF06722"/>
    </source>
</evidence>
<comment type="caution">
    <text evidence="6">The sequence shown here is derived from an EMBL/GenBank/DDBJ whole genome shotgun (WGS) entry which is preliminary data.</text>
</comment>
<name>A0A2N8P9K7_STRNR</name>
<evidence type="ECO:0000256" key="1">
    <source>
        <dbReference type="ARBA" id="ARBA00006962"/>
    </source>
</evidence>
<dbReference type="PANTHER" id="PTHR48050:SF13">
    <property type="entry name" value="STEROL 3-BETA-GLUCOSYLTRANSFERASE UGT80A2"/>
    <property type="match status" value="1"/>
</dbReference>
<evidence type="ECO:0000256" key="2">
    <source>
        <dbReference type="ARBA" id="ARBA00022676"/>
    </source>
</evidence>
<proteinExistence type="inferred from homology"/>
<gene>
    <name evidence="6" type="ORF">AOB60_26030</name>
</gene>
<keyword evidence="3 6" id="KW-0808">Transferase</keyword>
<dbReference type="AlphaFoldDB" id="A0A2N8P9K7"/>
<evidence type="ECO:0000313" key="7">
    <source>
        <dbReference type="Proteomes" id="UP000236047"/>
    </source>
</evidence>
<dbReference type="Pfam" id="PF21036">
    <property type="entry name" value="EryCIII-like_N"/>
    <property type="match status" value="2"/>
</dbReference>
<evidence type="ECO:0000313" key="6">
    <source>
        <dbReference type="EMBL" id="PNE37717.1"/>
    </source>
</evidence>
<reference evidence="7" key="1">
    <citation type="submission" date="2015-09" db="EMBL/GenBank/DDBJ databases">
        <authorList>
            <person name="Graham D.E."/>
            <person name="Mahan K.M."/>
            <person name="Klingeman D.M."/>
            <person name="Fida T."/>
            <person name="Giannone R.J."/>
            <person name="Hettich R.L."/>
            <person name="Parry R.J."/>
            <person name="Spain J.C."/>
        </authorList>
    </citation>
    <scope>NUCLEOTIDE SEQUENCE [LARGE SCALE GENOMIC DNA]</scope>
    <source>
        <strain evidence="7">JCM 4701</strain>
    </source>
</reference>